<sequence length="138" mass="15404">MSKVLFGFMLLLIVWGGIGCGQNSTPEERQKPVPVEVSLTIMPESVKEKQPVKISARITQKQRPVNDAEDVKFEIGQENQEKKQMIAAKKTGDGVYSITYTFDKAGQYYIMYHVNAGGMHNMNKVPVNVQPMSGAVQR</sequence>
<dbReference type="PROSITE" id="PS51257">
    <property type="entry name" value="PROKAR_LIPOPROTEIN"/>
    <property type="match status" value="1"/>
</dbReference>
<dbReference type="EMBL" id="FNDE01000020">
    <property type="protein sequence ID" value="SDH33281.1"/>
    <property type="molecule type" value="Genomic_DNA"/>
</dbReference>
<accession>A0A1G8BJG2</accession>
<name>A0A1G8BJG2_ANETH</name>
<evidence type="ECO:0000313" key="2">
    <source>
        <dbReference type="EMBL" id="QYY44072.1"/>
    </source>
</evidence>
<dbReference type="RefSeq" id="WP_057899095.1">
    <property type="nucleotide sequence ID" value="NZ_CP080764.1"/>
</dbReference>
<evidence type="ECO:0000313" key="5">
    <source>
        <dbReference type="Proteomes" id="UP000826616"/>
    </source>
</evidence>
<organism evidence="3 4">
    <name type="scientific">Aneurinibacillus thermoaerophilus</name>
    <dbReference type="NCBI Taxonomy" id="143495"/>
    <lineage>
        <taxon>Bacteria</taxon>
        <taxon>Bacillati</taxon>
        <taxon>Bacillota</taxon>
        <taxon>Bacilli</taxon>
        <taxon>Bacillales</taxon>
        <taxon>Paenibacillaceae</taxon>
        <taxon>Aneurinibacillus group</taxon>
        <taxon>Aneurinibacillus</taxon>
    </lineage>
</organism>
<evidence type="ECO:0000259" key="1">
    <source>
        <dbReference type="Pfam" id="PF13115"/>
    </source>
</evidence>
<evidence type="ECO:0000313" key="3">
    <source>
        <dbReference type="EMBL" id="SDH33281.1"/>
    </source>
</evidence>
<dbReference type="OrthoDB" id="2679563at2"/>
<dbReference type="InterPro" id="IPR013783">
    <property type="entry name" value="Ig-like_fold"/>
</dbReference>
<reference evidence="2 5" key="2">
    <citation type="submission" date="2021-08" db="EMBL/GenBank/DDBJ databases">
        <title>Complete genome sequence of the strain Aneurinibacillus thermoaerophilus CCM 8960.</title>
        <authorList>
            <person name="Musilova J."/>
            <person name="Kourilova X."/>
            <person name="Pernicova I."/>
            <person name="Bezdicek M."/>
            <person name="Lengerova M."/>
            <person name="Obruca S."/>
            <person name="Sedlar K."/>
        </authorList>
    </citation>
    <scope>NUCLEOTIDE SEQUENCE [LARGE SCALE GENOMIC DNA]</scope>
    <source>
        <strain evidence="2 5">CCM 8960</strain>
    </source>
</reference>
<keyword evidence="5" id="KW-1185">Reference proteome</keyword>
<feature type="domain" description="YtkA-like" evidence="1">
    <location>
        <begin position="30"/>
        <end position="113"/>
    </location>
</feature>
<dbReference type="Proteomes" id="UP000826616">
    <property type="component" value="Chromosome"/>
</dbReference>
<dbReference type="Proteomes" id="UP000198956">
    <property type="component" value="Unassembled WGS sequence"/>
</dbReference>
<evidence type="ECO:0000313" key="4">
    <source>
        <dbReference type="Proteomes" id="UP000198956"/>
    </source>
</evidence>
<protein>
    <submittedName>
        <fullName evidence="2">FixH family protein</fullName>
    </submittedName>
    <submittedName>
        <fullName evidence="3">YtkA-like</fullName>
    </submittedName>
</protein>
<dbReference type="Pfam" id="PF13115">
    <property type="entry name" value="YtkA"/>
    <property type="match status" value="1"/>
</dbReference>
<dbReference type="InterPro" id="IPR032693">
    <property type="entry name" value="YtkA-like_dom"/>
</dbReference>
<gene>
    <name evidence="2" type="ORF">K3F53_07790</name>
    <name evidence="3" type="ORF">SAMN04489735_10207</name>
</gene>
<dbReference type="EMBL" id="CP080764">
    <property type="protein sequence ID" value="QYY44072.1"/>
    <property type="molecule type" value="Genomic_DNA"/>
</dbReference>
<reference evidence="3 4" key="1">
    <citation type="submission" date="2016-10" db="EMBL/GenBank/DDBJ databases">
        <authorList>
            <person name="de Groot N.N."/>
        </authorList>
    </citation>
    <scope>NUCLEOTIDE SEQUENCE [LARGE SCALE GENOMIC DNA]</scope>
    <source>
        <strain evidence="3 4">L 420-91</strain>
    </source>
</reference>
<dbReference type="AlphaFoldDB" id="A0A1G8BJG2"/>
<dbReference type="Gene3D" id="2.60.40.10">
    <property type="entry name" value="Immunoglobulins"/>
    <property type="match status" value="1"/>
</dbReference>
<dbReference type="GeneID" id="97141267"/>
<proteinExistence type="predicted"/>